<dbReference type="GO" id="GO:0045747">
    <property type="term" value="P:positive regulation of Notch signaling pathway"/>
    <property type="evidence" value="ECO:0007669"/>
    <property type="project" value="TreeGrafter"/>
</dbReference>
<feature type="transmembrane region" description="Helical" evidence="2">
    <location>
        <begin position="16"/>
        <end position="37"/>
    </location>
</feature>
<keyword evidence="2" id="KW-0812">Transmembrane</keyword>
<feature type="region of interest" description="Disordered" evidence="1">
    <location>
        <begin position="167"/>
        <end position="217"/>
    </location>
</feature>
<dbReference type="AlphaFoldDB" id="A0A2T7NX10"/>
<evidence type="ECO:0000313" key="4">
    <source>
        <dbReference type="Proteomes" id="UP000245119"/>
    </source>
</evidence>
<gene>
    <name evidence="3" type="ORF">C0Q70_13371</name>
</gene>
<keyword evidence="2" id="KW-0472">Membrane</keyword>
<dbReference type="EMBL" id="PZQS01000008">
    <property type="protein sequence ID" value="PVD25711.1"/>
    <property type="molecule type" value="Genomic_DNA"/>
</dbReference>
<dbReference type="OrthoDB" id="9899341at2759"/>
<dbReference type="InterPro" id="IPR052835">
    <property type="entry name" value="Nepro"/>
</dbReference>
<evidence type="ECO:0000256" key="1">
    <source>
        <dbReference type="SAM" id="MobiDB-lite"/>
    </source>
</evidence>
<proteinExistence type="predicted"/>
<sequence length="232" mass="26753">MITITLTKESHVKRHLSCGILIGLNLTFLALLSRIWARCRSLSEAYQKWYQDLYPVLFVLTPTNVRWLPEGQELPCDLEAWQKSHGFTPALQESSLEVLIDDWAVLLKKYESVHGDDIEEQMTDISEIDRLPDLDLGYLDEDVGESVSLNEAATTWSAGRDEQFIKNKSEKKKKMKEAKKEKKEKQRLSQKGFVRGSSQGQFQKSKKSSEEICERKRGMKMNVLSGQQLLQW</sequence>
<dbReference type="Proteomes" id="UP000245119">
    <property type="component" value="Linkage Group LG8"/>
</dbReference>
<accession>A0A2T7NX10</accession>
<name>A0A2T7NX10_POMCA</name>
<feature type="compositionally biased region" description="Basic and acidic residues" evidence="1">
    <location>
        <begin position="178"/>
        <end position="187"/>
    </location>
</feature>
<keyword evidence="4" id="KW-1185">Reference proteome</keyword>
<dbReference type="PANTHER" id="PTHR34761">
    <property type="entry name" value="NUCLEOLUS AND NEURAL PROGENITOR PROTEIN"/>
    <property type="match status" value="1"/>
</dbReference>
<evidence type="ECO:0000256" key="2">
    <source>
        <dbReference type="SAM" id="Phobius"/>
    </source>
</evidence>
<comment type="caution">
    <text evidence="3">The sequence shown here is derived from an EMBL/GenBank/DDBJ whole genome shotgun (WGS) entry which is preliminary data.</text>
</comment>
<protein>
    <submittedName>
        <fullName evidence="3">Uncharacterized protein</fullName>
    </submittedName>
</protein>
<dbReference type="GO" id="GO:0005634">
    <property type="term" value="C:nucleus"/>
    <property type="evidence" value="ECO:0007669"/>
    <property type="project" value="TreeGrafter"/>
</dbReference>
<reference evidence="3 4" key="1">
    <citation type="submission" date="2018-04" db="EMBL/GenBank/DDBJ databases">
        <title>The genome of golden apple snail Pomacea canaliculata provides insight into stress tolerance and invasive adaptation.</title>
        <authorList>
            <person name="Liu C."/>
            <person name="Liu B."/>
            <person name="Ren Y."/>
            <person name="Zhang Y."/>
            <person name="Wang H."/>
            <person name="Li S."/>
            <person name="Jiang F."/>
            <person name="Yin L."/>
            <person name="Zhang G."/>
            <person name="Qian W."/>
            <person name="Fan W."/>
        </authorList>
    </citation>
    <scope>NUCLEOTIDE SEQUENCE [LARGE SCALE GENOMIC DNA]</scope>
    <source>
        <strain evidence="3">SZHN2017</strain>
        <tissue evidence="3">Muscle</tissue>
    </source>
</reference>
<organism evidence="3 4">
    <name type="scientific">Pomacea canaliculata</name>
    <name type="common">Golden apple snail</name>
    <dbReference type="NCBI Taxonomy" id="400727"/>
    <lineage>
        <taxon>Eukaryota</taxon>
        <taxon>Metazoa</taxon>
        <taxon>Spiralia</taxon>
        <taxon>Lophotrochozoa</taxon>
        <taxon>Mollusca</taxon>
        <taxon>Gastropoda</taxon>
        <taxon>Caenogastropoda</taxon>
        <taxon>Architaenioglossa</taxon>
        <taxon>Ampullarioidea</taxon>
        <taxon>Ampullariidae</taxon>
        <taxon>Pomacea</taxon>
    </lineage>
</organism>
<evidence type="ECO:0000313" key="3">
    <source>
        <dbReference type="EMBL" id="PVD25711.1"/>
    </source>
</evidence>
<feature type="compositionally biased region" description="Basic and acidic residues" evidence="1">
    <location>
        <begin position="207"/>
        <end position="216"/>
    </location>
</feature>
<keyword evidence="2" id="KW-1133">Transmembrane helix</keyword>
<dbReference type="PANTHER" id="PTHR34761:SF1">
    <property type="entry name" value="NUCLEOLUS AND NEURAL PROGENITOR PROTEIN"/>
    <property type="match status" value="1"/>
</dbReference>